<organism evidence="1 2">
    <name type="scientific">Clostridium felsineum</name>
    <dbReference type="NCBI Taxonomy" id="36839"/>
    <lineage>
        <taxon>Bacteria</taxon>
        <taxon>Bacillati</taxon>
        <taxon>Bacillota</taxon>
        <taxon>Clostridia</taxon>
        <taxon>Eubacteriales</taxon>
        <taxon>Clostridiaceae</taxon>
        <taxon>Clostridium</taxon>
    </lineage>
</organism>
<reference evidence="1 2" key="1">
    <citation type="submission" date="2022-04" db="EMBL/GenBank/DDBJ databases">
        <title>Genome sequence of C. roseum typestrain.</title>
        <authorList>
            <person name="Poehlein A."/>
            <person name="Schoch T."/>
            <person name="Duerre P."/>
            <person name="Daniel R."/>
        </authorList>
    </citation>
    <scope>NUCLEOTIDE SEQUENCE [LARGE SCALE GENOMIC DNA]</scope>
    <source>
        <strain evidence="1 2">DSM 7320</strain>
        <plasmid evidence="1 2">p330</plasmid>
    </source>
</reference>
<dbReference type="EMBL" id="CP096984">
    <property type="protein sequence ID" value="URZ13925.1"/>
    <property type="molecule type" value="Genomic_DNA"/>
</dbReference>
<dbReference type="AlphaFoldDB" id="A0A1S8MEY5"/>
<geneLocation type="plasmid" evidence="1 2">
    <name>p330</name>
</geneLocation>
<name>A0A1S8MEY5_9CLOT</name>
<gene>
    <name evidence="1" type="ORF">CROST_047030</name>
</gene>
<accession>A0A1S8MEY5</accession>
<dbReference type="RefSeq" id="WP_077832538.1">
    <property type="nucleotide sequence ID" value="NZ_CP096984.1"/>
</dbReference>
<dbReference type="Proteomes" id="UP000190951">
    <property type="component" value="Plasmid p330"/>
</dbReference>
<proteinExistence type="predicted"/>
<protein>
    <submittedName>
        <fullName evidence="1">Uncharacterized protein</fullName>
    </submittedName>
</protein>
<dbReference type="KEGG" id="crw:CROST_047030"/>
<keyword evidence="2" id="KW-1185">Reference proteome</keyword>
<keyword evidence="1" id="KW-0614">Plasmid</keyword>
<evidence type="ECO:0000313" key="1">
    <source>
        <dbReference type="EMBL" id="URZ13925.1"/>
    </source>
</evidence>
<sequence length="151" mass="16873">MAFEVNYNAGGTIDEVGSIKKIDAIGKIVGFPQFTQPYNTMVKLDVPAILGDYVAEYDTPNYEVEIMSITVTCSGYGELDNYDIDVNGQKWFDKWYCSEVKEGLFIGTSTFVYRAPPNSKMILTFHNDSGSSKTLWFGIRMLVNKATTTTT</sequence>
<dbReference type="STRING" id="84029.CROST_31900"/>
<evidence type="ECO:0000313" key="2">
    <source>
        <dbReference type="Proteomes" id="UP000190951"/>
    </source>
</evidence>